<keyword evidence="2" id="KW-1185">Reference proteome</keyword>
<protein>
    <submittedName>
        <fullName evidence="1">Uncharacterized protein</fullName>
    </submittedName>
</protein>
<evidence type="ECO:0000313" key="1">
    <source>
        <dbReference type="EMBL" id="KAK1538465.1"/>
    </source>
</evidence>
<accession>A0ABQ9SKM8</accession>
<dbReference type="RefSeq" id="XP_060349216.1">
    <property type="nucleotide sequence ID" value="XM_060492846.1"/>
</dbReference>
<organism evidence="1 2">
    <name type="scientific">Colletotrichum paranaense</name>
    <dbReference type="NCBI Taxonomy" id="1914294"/>
    <lineage>
        <taxon>Eukaryota</taxon>
        <taxon>Fungi</taxon>
        <taxon>Dikarya</taxon>
        <taxon>Ascomycota</taxon>
        <taxon>Pezizomycotina</taxon>
        <taxon>Sordariomycetes</taxon>
        <taxon>Hypocreomycetidae</taxon>
        <taxon>Glomerellales</taxon>
        <taxon>Glomerellaceae</taxon>
        <taxon>Colletotrichum</taxon>
        <taxon>Colletotrichum acutatum species complex</taxon>
    </lineage>
</organism>
<proteinExistence type="predicted"/>
<name>A0ABQ9SKM8_9PEZI</name>
<dbReference type="EMBL" id="MOPA01000006">
    <property type="protein sequence ID" value="KAK1538465.1"/>
    <property type="molecule type" value="Genomic_DNA"/>
</dbReference>
<dbReference type="Proteomes" id="UP001241169">
    <property type="component" value="Unassembled WGS sequence"/>
</dbReference>
<dbReference type="GeneID" id="85376745"/>
<evidence type="ECO:0000313" key="2">
    <source>
        <dbReference type="Proteomes" id="UP001241169"/>
    </source>
</evidence>
<comment type="caution">
    <text evidence="1">The sequence shown here is derived from an EMBL/GenBank/DDBJ whole genome shotgun (WGS) entry which is preliminary data.</text>
</comment>
<gene>
    <name evidence="1" type="ORF">CPAR01_08578</name>
</gene>
<sequence length="249" mass="27671">MRGLRNTGPGWCDVARVLKRRALAPGVGWMGGHARQRPLRFEKLGVPMARGLSAVFYLFGFIPRHGTETRTAAREKSKETKNRAEMHMSDGGLDGCCIPSRGGGVMSRFLDVGKTCMLLCFFFFLTNRTCSFRLFTVWSSASHFLSTVTKHFRFHSRGRYDMAQIASVHSASRFPKGVMFFFGKGNKNKLFHGTDLLLVNRHAIPAPTPARTNTPSFQLIINTEEGPGAGVVNWGVSDRATDKKQQLGN</sequence>
<reference evidence="1 2" key="1">
    <citation type="submission" date="2016-10" db="EMBL/GenBank/DDBJ databases">
        <title>The genome sequence of Colletotrichum fioriniae PJ7.</title>
        <authorList>
            <person name="Baroncelli R."/>
        </authorList>
    </citation>
    <scope>NUCLEOTIDE SEQUENCE [LARGE SCALE GENOMIC DNA]</scope>
    <source>
        <strain evidence="1 2">IMI 384185</strain>
    </source>
</reference>